<dbReference type="HOGENOM" id="CLU_023845_0_3_10"/>
<name>K4ICQ9_PSYTT</name>
<dbReference type="OrthoDB" id="9771846at2"/>
<reference evidence="2" key="1">
    <citation type="submission" date="2006-03" db="EMBL/GenBank/DDBJ databases">
        <authorList>
            <person name="Bowman J."/>
            <person name="Ferriera S."/>
            <person name="Johnson J."/>
            <person name="Kravitz S."/>
            <person name="Halpern A."/>
            <person name="Remington K."/>
            <person name="Beeson K."/>
            <person name="Tran B."/>
            <person name="Rogers Y.-H."/>
            <person name="Friedman R."/>
            <person name="Venter J.C."/>
        </authorList>
    </citation>
    <scope>NUCLEOTIDE SEQUENCE [LARGE SCALE GENOMIC DNA]</scope>
    <source>
        <strain evidence="2">ATCC 700755</strain>
    </source>
</reference>
<dbReference type="InterPro" id="IPR001173">
    <property type="entry name" value="Glyco_trans_2-like"/>
</dbReference>
<evidence type="ECO:0000313" key="3">
    <source>
        <dbReference type="Proteomes" id="UP000008514"/>
    </source>
</evidence>
<feature type="domain" description="Glycosyltransferase 2-like" evidence="1">
    <location>
        <begin position="5"/>
        <end position="171"/>
    </location>
</feature>
<keyword evidence="3" id="KW-1185">Reference proteome</keyword>
<protein>
    <submittedName>
        <fullName evidence="2">Glycosyltransferase, putative</fullName>
    </submittedName>
</protein>
<evidence type="ECO:0000313" key="2">
    <source>
        <dbReference type="EMBL" id="AFU67658.1"/>
    </source>
</evidence>
<reference evidence="2" key="2">
    <citation type="submission" date="2012-09" db="EMBL/GenBank/DDBJ databases">
        <title>The complete sequence of Psychroflexus torquis an extreme psychrophile from sea-ice that is stimulated by light.</title>
        <authorList>
            <person name="Feng S."/>
            <person name="Powell S.M."/>
            <person name="Bowman J.P."/>
        </authorList>
    </citation>
    <scope>NUCLEOTIDE SEQUENCE [LARGE SCALE GENOMIC DNA]</scope>
    <source>
        <strain evidence="2">ATCC 700755</strain>
    </source>
</reference>
<dbReference type="EMBL" id="CP003879">
    <property type="protein sequence ID" value="AFU67658.1"/>
    <property type="molecule type" value="Genomic_DNA"/>
</dbReference>
<organism evidence="2 3">
    <name type="scientific">Psychroflexus torquis (strain ATCC 700755 / CIP 106069 / ACAM 623)</name>
    <dbReference type="NCBI Taxonomy" id="313595"/>
    <lineage>
        <taxon>Bacteria</taxon>
        <taxon>Pseudomonadati</taxon>
        <taxon>Bacteroidota</taxon>
        <taxon>Flavobacteriia</taxon>
        <taxon>Flavobacteriales</taxon>
        <taxon>Flavobacteriaceae</taxon>
        <taxon>Psychroflexus</taxon>
    </lineage>
</organism>
<dbReference type="RefSeq" id="WP_015023275.1">
    <property type="nucleotide sequence ID" value="NC_018721.1"/>
</dbReference>
<dbReference type="eggNOG" id="COG1216">
    <property type="taxonomic scope" value="Bacteria"/>
</dbReference>
<dbReference type="Gene3D" id="3.90.550.10">
    <property type="entry name" value="Spore Coat Polysaccharide Biosynthesis Protein SpsA, Chain A"/>
    <property type="match status" value="1"/>
</dbReference>
<proteinExistence type="predicted"/>
<dbReference type="STRING" id="313595.P700755_000638"/>
<dbReference type="PANTHER" id="PTHR43179:SF7">
    <property type="entry name" value="RHAMNOSYLTRANSFERASE WBBL"/>
    <property type="match status" value="1"/>
</dbReference>
<evidence type="ECO:0000259" key="1">
    <source>
        <dbReference type="Pfam" id="PF00535"/>
    </source>
</evidence>
<dbReference type="Proteomes" id="UP000008514">
    <property type="component" value="Chromosome"/>
</dbReference>
<gene>
    <name evidence="2" type="ordered locus">P700755_000638</name>
</gene>
<dbReference type="KEGG" id="ptq:P700755_000638"/>
<dbReference type="PANTHER" id="PTHR43179">
    <property type="entry name" value="RHAMNOSYLTRANSFERASE WBBL"/>
    <property type="match status" value="1"/>
</dbReference>
<dbReference type="SUPFAM" id="SSF53448">
    <property type="entry name" value="Nucleotide-diphospho-sugar transferases"/>
    <property type="match status" value="1"/>
</dbReference>
<dbReference type="InterPro" id="IPR029044">
    <property type="entry name" value="Nucleotide-diphossugar_trans"/>
</dbReference>
<dbReference type="GO" id="GO:0016740">
    <property type="term" value="F:transferase activity"/>
    <property type="evidence" value="ECO:0007669"/>
    <property type="project" value="UniProtKB-KW"/>
</dbReference>
<dbReference type="Pfam" id="PF00535">
    <property type="entry name" value="Glycos_transf_2"/>
    <property type="match status" value="1"/>
</dbReference>
<dbReference type="AlphaFoldDB" id="K4ICQ9"/>
<accession>K4ICQ9</accession>
<sequence>MVEISIILINFNSSNYTIQCIDSIYKKTSKDIDFEIIIVDNKSETDDYLNLKSHCESLSLSNLHLYLNSENSGFGGGNMFGFNKTKSQFVAFVNNDVLFKNDCLSILSNTLKSNSEIGVCAPTTYKNDGKILPTLDFFASPIKVLFGRKIYKYLKPKEYKDRNLKLDKPTKGDFVSGSFMMLTSKNFKKVGGFDTNIFLYHEETDLCKRLQKSNLDAICEPRAECIHYHGASTPKSIQIKAELKRSLLYVIKKHDGNLPYALIHFYLVCKYSIKTSVKSKYIYLLKQLLRPIHLNSSTKTN</sequence>